<dbReference type="PANTHER" id="PTHR47959:SF1">
    <property type="entry name" value="ATP-DEPENDENT RNA HELICASE DBPA"/>
    <property type="match status" value="1"/>
</dbReference>
<keyword evidence="2 6" id="KW-0378">Hydrolase</keyword>
<proteinExistence type="inferred from homology"/>
<keyword evidence="3 6" id="KW-0347">Helicase</keyword>
<feature type="region of interest" description="Disordered" evidence="8">
    <location>
        <begin position="562"/>
        <end position="644"/>
    </location>
</feature>
<dbReference type="InterPro" id="IPR014001">
    <property type="entry name" value="Helicase_ATP-bd"/>
</dbReference>
<dbReference type="PROSITE" id="PS51192">
    <property type="entry name" value="HELICASE_ATP_BIND_1"/>
    <property type="match status" value="1"/>
</dbReference>
<dbReference type="GO" id="GO:0003676">
    <property type="term" value="F:nucleic acid binding"/>
    <property type="evidence" value="ECO:0007669"/>
    <property type="project" value="InterPro"/>
</dbReference>
<dbReference type="AlphaFoldDB" id="A0A0V0QSQ9"/>
<dbReference type="GO" id="GO:0005829">
    <property type="term" value="C:cytosol"/>
    <property type="evidence" value="ECO:0007669"/>
    <property type="project" value="TreeGrafter"/>
</dbReference>
<dbReference type="FunCoup" id="A0A0V0QSQ9">
    <property type="interactions" value="195"/>
</dbReference>
<evidence type="ECO:0000259" key="9">
    <source>
        <dbReference type="PROSITE" id="PS51192"/>
    </source>
</evidence>
<sequence>MTDLQKTIEENIEDFSDNQSESGGVELEQSGNDFFSGITGAFKKKQTESNEIINKEITKQVLSSAKRDNLIAVSTTNEKVQKLQEKKNRFNKNFEQKQLNVVEQDEEDGKLDKETREKLIQAEFDNAKEDMKKEKELSKKTVKQTTWEDLKLHKALLKSVDDLDYTFPTKIQELCIPTVLSGKDILASSLTGSGKTAAFLLPLIQKLYKSTPQNYSKVLIVLPTRELAFQCYEMFQNLNKYTRLRAALIIGAVPMQKQEAELRRYPEFIIATPGRLLDHLTNSQSIDLDNLEYLVFDEADKLLDLGFTAEVTQIAKESNQDRQTLLFSATLNQDVNKLVGISMKKPIRLNANPDSQTSDKLKQFVLKISEEKYREPALLALCTKFYKDQTLIFFRTKRECHKMAIILGLMGIKVCELHGNMNQSQRIESFEDFKSGKFDFLLATDLAARGLDIKELKAVINFELPQEVTRYIHRVGRTARAGQRGVCITICVDYDILKLKKLMGKDRNKLEKVFLDESTQRNLMAKIKGFERDVENIMKQETGEKQLRKAEIELQKAENMLKHKDEIMNRPKKSWFQTNRDKNINKRAAKEALDKDDFTEQNNNQQSFKKNNYGPPNKNNQNKGKFNNNKKNGKANFNKKVKRN</sequence>
<dbReference type="PROSITE" id="PS51194">
    <property type="entry name" value="HELICASE_CTER"/>
    <property type="match status" value="1"/>
</dbReference>
<dbReference type="SMART" id="SM00490">
    <property type="entry name" value="HELICc"/>
    <property type="match status" value="1"/>
</dbReference>
<evidence type="ECO:0000256" key="4">
    <source>
        <dbReference type="ARBA" id="ARBA00022840"/>
    </source>
</evidence>
<dbReference type="SUPFAM" id="SSF52540">
    <property type="entry name" value="P-loop containing nucleoside triphosphate hydrolases"/>
    <property type="match status" value="1"/>
</dbReference>
<evidence type="ECO:0000256" key="5">
    <source>
        <dbReference type="PROSITE-ProRule" id="PRU00552"/>
    </source>
</evidence>
<keyword evidence="13" id="KW-1185">Reference proteome</keyword>
<dbReference type="InterPro" id="IPR001650">
    <property type="entry name" value="Helicase_C-like"/>
</dbReference>
<keyword evidence="4 6" id="KW-0067">ATP-binding</keyword>
<evidence type="ECO:0000256" key="2">
    <source>
        <dbReference type="ARBA" id="ARBA00022801"/>
    </source>
</evidence>
<feature type="coiled-coil region" evidence="7">
    <location>
        <begin position="73"/>
        <end position="100"/>
    </location>
</feature>
<dbReference type="OMA" id="MIDPPKQ"/>
<protein>
    <submittedName>
        <fullName evidence="12">p-loop containing nucleoside triphosphate hydrolase</fullName>
    </submittedName>
</protein>
<feature type="domain" description="Helicase ATP-binding" evidence="9">
    <location>
        <begin position="176"/>
        <end position="349"/>
    </location>
</feature>
<feature type="compositionally biased region" description="Basic and acidic residues" evidence="8">
    <location>
        <begin position="579"/>
        <end position="598"/>
    </location>
</feature>
<evidence type="ECO:0000256" key="1">
    <source>
        <dbReference type="ARBA" id="ARBA00022741"/>
    </source>
</evidence>
<dbReference type="EMBL" id="LDAU01000110">
    <property type="protein sequence ID" value="KRX05223.1"/>
    <property type="molecule type" value="Genomic_DNA"/>
</dbReference>
<dbReference type="OrthoDB" id="10259843at2759"/>
<evidence type="ECO:0000313" key="12">
    <source>
        <dbReference type="EMBL" id="KRX05223.1"/>
    </source>
</evidence>
<evidence type="ECO:0000259" key="10">
    <source>
        <dbReference type="PROSITE" id="PS51194"/>
    </source>
</evidence>
<dbReference type="InterPro" id="IPR011545">
    <property type="entry name" value="DEAD/DEAH_box_helicase_dom"/>
</dbReference>
<evidence type="ECO:0000259" key="11">
    <source>
        <dbReference type="PROSITE" id="PS51195"/>
    </source>
</evidence>
<dbReference type="InterPro" id="IPR014014">
    <property type="entry name" value="RNA_helicase_DEAD_Q_motif"/>
</dbReference>
<dbReference type="GO" id="GO:0003724">
    <property type="term" value="F:RNA helicase activity"/>
    <property type="evidence" value="ECO:0007669"/>
    <property type="project" value="InterPro"/>
</dbReference>
<evidence type="ECO:0000256" key="7">
    <source>
        <dbReference type="SAM" id="Coils"/>
    </source>
</evidence>
<evidence type="ECO:0000256" key="3">
    <source>
        <dbReference type="ARBA" id="ARBA00022806"/>
    </source>
</evidence>
<name>A0A0V0QSQ9_PSEPJ</name>
<dbReference type="Pfam" id="PF00271">
    <property type="entry name" value="Helicase_C"/>
    <property type="match status" value="1"/>
</dbReference>
<dbReference type="InterPro" id="IPR000629">
    <property type="entry name" value="RNA-helicase_DEAD-box_CS"/>
</dbReference>
<dbReference type="PROSITE" id="PS00039">
    <property type="entry name" value="DEAD_ATP_HELICASE"/>
    <property type="match status" value="1"/>
</dbReference>
<feature type="compositionally biased region" description="Low complexity" evidence="8">
    <location>
        <begin position="601"/>
        <end position="630"/>
    </location>
</feature>
<dbReference type="PROSITE" id="PS51195">
    <property type="entry name" value="Q_MOTIF"/>
    <property type="match status" value="1"/>
</dbReference>
<comment type="caution">
    <text evidence="12">The sequence shown here is derived from an EMBL/GenBank/DDBJ whole genome shotgun (WGS) entry which is preliminary data.</text>
</comment>
<dbReference type="Gene3D" id="3.40.50.300">
    <property type="entry name" value="P-loop containing nucleotide triphosphate hydrolases"/>
    <property type="match status" value="2"/>
</dbReference>
<feature type="compositionally biased region" description="Basic residues" evidence="8">
    <location>
        <begin position="631"/>
        <end position="644"/>
    </location>
</feature>
<feature type="region of interest" description="Disordered" evidence="8">
    <location>
        <begin position="1"/>
        <end position="30"/>
    </location>
</feature>
<organism evidence="12 13">
    <name type="scientific">Pseudocohnilembus persalinus</name>
    <name type="common">Ciliate</name>
    <dbReference type="NCBI Taxonomy" id="266149"/>
    <lineage>
        <taxon>Eukaryota</taxon>
        <taxon>Sar</taxon>
        <taxon>Alveolata</taxon>
        <taxon>Ciliophora</taxon>
        <taxon>Intramacronucleata</taxon>
        <taxon>Oligohymenophorea</taxon>
        <taxon>Scuticociliatia</taxon>
        <taxon>Philasterida</taxon>
        <taxon>Pseudocohnilembidae</taxon>
        <taxon>Pseudocohnilembus</taxon>
    </lineage>
</organism>
<feature type="domain" description="Helicase C-terminal" evidence="10">
    <location>
        <begin position="360"/>
        <end position="535"/>
    </location>
</feature>
<dbReference type="InterPro" id="IPR027417">
    <property type="entry name" value="P-loop_NTPase"/>
</dbReference>
<keyword evidence="7" id="KW-0175">Coiled coil</keyword>
<gene>
    <name evidence="12" type="ORF">PPERSA_06857</name>
</gene>
<dbReference type="GO" id="GO:0016787">
    <property type="term" value="F:hydrolase activity"/>
    <property type="evidence" value="ECO:0007669"/>
    <property type="project" value="UniProtKB-KW"/>
</dbReference>
<dbReference type="GO" id="GO:0005524">
    <property type="term" value="F:ATP binding"/>
    <property type="evidence" value="ECO:0007669"/>
    <property type="project" value="UniProtKB-KW"/>
</dbReference>
<reference evidence="12 13" key="1">
    <citation type="journal article" date="2015" name="Sci. Rep.">
        <title>Genome of the facultative scuticociliatosis pathogen Pseudocohnilembus persalinus provides insight into its virulence through horizontal gene transfer.</title>
        <authorList>
            <person name="Xiong J."/>
            <person name="Wang G."/>
            <person name="Cheng J."/>
            <person name="Tian M."/>
            <person name="Pan X."/>
            <person name="Warren A."/>
            <person name="Jiang C."/>
            <person name="Yuan D."/>
            <person name="Miao W."/>
        </authorList>
    </citation>
    <scope>NUCLEOTIDE SEQUENCE [LARGE SCALE GENOMIC DNA]</scope>
    <source>
        <strain evidence="12">36N120E</strain>
    </source>
</reference>
<evidence type="ECO:0000256" key="8">
    <source>
        <dbReference type="SAM" id="MobiDB-lite"/>
    </source>
</evidence>
<dbReference type="SMART" id="SM00487">
    <property type="entry name" value="DEXDc"/>
    <property type="match status" value="1"/>
</dbReference>
<feature type="domain" description="DEAD-box RNA helicase Q" evidence="11">
    <location>
        <begin position="145"/>
        <end position="173"/>
    </location>
</feature>
<dbReference type="InParanoid" id="A0A0V0QSQ9"/>
<evidence type="ECO:0000256" key="6">
    <source>
        <dbReference type="RuleBase" id="RU000492"/>
    </source>
</evidence>
<dbReference type="InterPro" id="IPR050079">
    <property type="entry name" value="DEAD_box_RNA_helicase"/>
</dbReference>
<feature type="short sequence motif" description="Q motif" evidence="5">
    <location>
        <begin position="145"/>
        <end position="173"/>
    </location>
</feature>
<dbReference type="Pfam" id="PF00270">
    <property type="entry name" value="DEAD"/>
    <property type="match status" value="1"/>
</dbReference>
<accession>A0A0V0QSQ9</accession>
<dbReference type="CDD" id="cd18787">
    <property type="entry name" value="SF2_C_DEAD"/>
    <property type="match status" value="1"/>
</dbReference>
<comment type="similarity">
    <text evidence="6">Belongs to the DEAD box helicase family.</text>
</comment>
<evidence type="ECO:0000313" key="13">
    <source>
        <dbReference type="Proteomes" id="UP000054937"/>
    </source>
</evidence>
<keyword evidence="1 6" id="KW-0547">Nucleotide-binding</keyword>
<dbReference type="Proteomes" id="UP000054937">
    <property type="component" value="Unassembled WGS sequence"/>
</dbReference>
<dbReference type="PANTHER" id="PTHR47959">
    <property type="entry name" value="ATP-DEPENDENT RNA HELICASE RHLE-RELATED"/>
    <property type="match status" value="1"/>
</dbReference>